<dbReference type="EMBL" id="MN739805">
    <property type="protein sequence ID" value="QHT26940.1"/>
    <property type="molecule type" value="Genomic_DNA"/>
</dbReference>
<protein>
    <submittedName>
        <fullName evidence="3">Uncharacterized protein</fullName>
    </submittedName>
</protein>
<accession>A0A6C0EEQ3</accession>
<name>A0A6C0EEQ3_9ZZZZ</name>
<reference evidence="3" key="1">
    <citation type="journal article" date="2020" name="Nature">
        <title>Giant virus diversity and host interactions through global metagenomics.</title>
        <authorList>
            <person name="Schulz F."/>
            <person name="Roux S."/>
            <person name="Paez-Espino D."/>
            <person name="Jungbluth S."/>
            <person name="Walsh D.A."/>
            <person name="Denef V.J."/>
            <person name="McMahon K.D."/>
            <person name="Konstantinidis K.T."/>
            <person name="Eloe-Fadrosh E.A."/>
            <person name="Kyrpides N.C."/>
            <person name="Woyke T."/>
        </authorList>
    </citation>
    <scope>NUCLEOTIDE SEQUENCE</scope>
    <source>
        <strain evidence="3">GVMAG-M-3300023179-2</strain>
    </source>
</reference>
<sequence>MTEIQNFKSSKLMIDKKSLDFLPTEINYQNNFFSKETISGLNKLLLQNSSLQNLSRDGKQELINILIKNMKTVFKSMDTSKINNNNFNSIFEQFKKFSISESLNEISKSNIFSLQQSTSELKFERDFNSNPNNGNKLMERPESTKIINKSFDSFNDSLKKNSDPNFLANDNNNSYQFNIDQAFRPIVENVDDNYFNNHSYGKNLSKDKINEIQQIRNTEININTLPNYSNKSITDAQIKLGVIDPINNFVNKDNQKKNNNSVPDFKNMDSNEFNKSFSGLANDIGENLYDINNIDKPLINCEMVEDDSKFEDRLKKLKMERDNFKPNNQENQIDFTSNTFPKDTNDNLVPQQQKQQHHQQQQQQLHRPQIIQQQRQQQLQSPIQEQPIIQRQQQLQSPIQEQPIIQRQQQLQSQIQEQPIIHRQQQLQLQLQSPIQEQPIIQRQQQLQLQSQINEQPIIQRQQQLQSPIQEQPIIQRQQQLQSQINEQPIIQRQTISSPQQQLVKKQHILVSSNPLELKDVQIHDMQKNIIEQKNSTKDNIKFKKSENINLNNSDHEKKKILSQTQLNSYNNSKLNIGNNVSHNDSKIDNNSLGELNNIINTLKKENLILNNTINYMKKKMNDNSNLSEIKEQLNNEFKSLKIQTNEYENKINNLNNKELEIIKKEQALNKLINNYNYLFNAQYLQLEVTNLQNKSNYIWKINNTLNNVISIKLLSYSLPLPRYNIEENINNLFKFNISGIDINVNIPSGKYLIDELINYINNIILNKNVKLIINNDQKLILESYDDNDIINIYPTHLSKINFGFNNDNININEIINDNGNNKRNRIIASQTWDLRINDKTFLYLNNISDEIPFGILFYNGQSVSQFKFDLPFNLDKLEINFKDNYGNNINFYNLQHNLSFLIEKIE</sequence>
<proteinExistence type="predicted"/>
<organism evidence="3">
    <name type="scientific">viral metagenome</name>
    <dbReference type="NCBI Taxonomy" id="1070528"/>
    <lineage>
        <taxon>unclassified sequences</taxon>
        <taxon>metagenomes</taxon>
        <taxon>organismal metagenomes</taxon>
    </lineage>
</organism>
<dbReference type="AlphaFoldDB" id="A0A6C0EEQ3"/>
<evidence type="ECO:0000256" key="2">
    <source>
        <dbReference type="SAM" id="MobiDB-lite"/>
    </source>
</evidence>
<feature type="coiled-coil region" evidence="1">
    <location>
        <begin position="617"/>
        <end position="675"/>
    </location>
</feature>
<evidence type="ECO:0000256" key="1">
    <source>
        <dbReference type="SAM" id="Coils"/>
    </source>
</evidence>
<keyword evidence="1" id="KW-0175">Coiled coil</keyword>
<feature type="compositionally biased region" description="Polar residues" evidence="2">
    <location>
        <begin position="325"/>
        <end position="349"/>
    </location>
</feature>
<feature type="region of interest" description="Disordered" evidence="2">
    <location>
        <begin position="321"/>
        <end position="378"/>
    </location>
</feature>
<feature type="compositionally biased region" description="Low complexity" evidence="2">
    <location>
        <begin position="350"/>
        <end position="378"/>
    </location>
</feature>
<evidence type="ECO:0000313" key="3">
    <source>
        <dbReference type="EMBL" id="QHT26940.1"/>
    </source>
</evidence>